<protein>
    <submittedName>
        <fullName evidence="1">Uncharacterized protein</fullName>
    </submittedName>
</protein>
<proteinExistence type="predicted"/>
<evidence type="ECO:0000313" key="2">
    <source>
        <dbReference type="Proteomes" id="UP000694240"/>
    </source>
</evidence>
<reference evidence="1 2" key="1">
    <citation type="submission" date="2020-12" db="EMBL/GenBank/DDBJ databases">
        <title>Concerted genomic and epigenomic changes stabilize Arabidopsis allopolyploids.</title>
        <authorList>
            <person name="Chen Z."/>
        </authorList>
    </citation>
    <scope>NUCLEOTIDE SEQUENCE [LARGE SCALE GENOMIC DNA]</scope>
    <source>
        <strain evidence="1">Allo738</strain>
        <tissue evidence="1">Leaf</tissue>
    </source>
</reference>
<dbReference type="Proteomes" id="UP000694240">
    <property type="component" value="Chromosome 8"/>
</dbReference>
<gene>
    <name evidence="1" type="ORF">ISN45_Aa03g020170</name>
</gene>
<evidence type="ECO:0000313" key="1">
    <source>
        <dbReference type="EMBL" id="KAG7577768.1"/>
    </source>
</evidence>
<dbReference type="EMBL" id="JAEFBK010000008">
    <property type="protein sequence ID" value="KAG7577768.1"/>
    <property type="molecule type" value="Genomic_DNA"/>
</dbReference>
<name>A0A8T2AUD3_9BRAS</name>
<dbReference type="AlphaFoldDB" id="A0A8T2AUD3"/>
<comment type="caution">
    <text evidence="1">The sequence shown here is derived from an EMBL/GenBank/DDBJ whole genome shotgun (WGS) entry which is preliminary data.</text>
</comment>
<accession>A0A8T2AUD3</accession>
<organism evidence="1 2">
    <name type="scientific">Arabidopsis thaliana x Arabidopsis arenosa</name>
    <dbReference type="NCBI Taxonomy" id="1240361"/>
    <lineage>
        <taxon>Eukaryota</taxon>
        <taxon>Viridiplantae</taxon>
        <taxon>Streptophyta</taxon>
        <taxon>Embryophyta</taxon>
        <taxon>Tracheophyta</taxon>
        <taxon>Spermatophyta</taxon>
        <taxon>Magnoliopsida</taxon>
        <taxon>eudicotyledons</taxon>
        <taxon>Gunneridae</taxon>
        <taxon>Pentapetalae</taxon>
        <taxon>rosids</taxon>
        <taxon>malvids</taxon>
        <taxon>Brassicales</taxon>
        <taxon>Brassicaceae</taxon>
        <taxon>Camelineae</taxon>
        <taxon>Arabidopsis</taxon>
    </lineage>
</organism>
<sequence length="44" mass="5149">METTRLEYQRRCVFVKEQKLELASVLARILRNGLSSSSYCCDHN</sequence>
<keyword evidence="2" id="KW-1185">Reference proteome</keyword>